<evidence type="ECO:0000313" key="1">
    <source>
        <dbReference type="EMBL" id="MDN3426206.1"/>
    </source>
</evidence>
<sequence length="42" mass="5068">MFMILYAILISLWITSLVAFGKSYIRYHKEERAYEESHRVDS</sequence>
<gene>
    <name evidence="1" type="ORF">QMA01_02775</name>
</gene>
<name>A0ABT7ZGI4_9BACL</name>
<organism evidence="1 2">
    <name type="scientific">Planococcus notacanthi</name>
    <dbReference type="NCBI Taxonomy" id="3035188"/>
    <lineage>
        <taxon>Bacteria</taxon>
        <taxon>Bacillati</taxon>
        <taxon>Bacillota</taxon>
        <taxon>Bacilli</taxon>
        <taxon>Bacillales</taxon>
        <taxon>Caryophanaceae</taxon>
        <taxon>Planococcus</taxon>
    </lineage>
</organism>
<dbReference type="RefSeq" id="WP_263615925.1">
    <property type="nucleotide sequence ID" value="NZ_JASDCQ010000001.1"/>
</dbReference>
<evidence type="ECO:0000313" key="2">
    <source>
        <dbReference type="Proteomes" id="UP001225873"/>
    </source>
</evidence>
<dbReference type="Proteomes" id="UP001225873">
    <property type="component" value="Unassembled WGS sequence"/>
</dbReference>
<reference evidence="1 2" key="1">
    <citation type="submission" date="2023-03" db="EMBL/GenBank/DDBJ databases">
        <authorList>
            <person name="Uniacke-Lowe S."/>
            <person name="Ross P."/>
            <person name="Hill C."/>
        </authorList>
    </citation>
    <scope>NUCLEOTIDE SEQUENCE [LARGE SCALE GENOMIC DNA]</scope>
    <source>
        <strain evidence="1 2">APC 4016</strain>
    </source>
</reference>
<protein>
    <submittedName>
        <fullName evidence="1">Uncharacterized protein</fullName>
    </submittedName>
</protein>
<comment type="caution">
    <text evidence="1">The sequence shown here is derived from an EMBL/GenBank/DDBJ whole genome shotgun (WGS) entry which is preliminary data.</text>
</comment>
<accession>A0ABT7ZGI4</accession>
<proteinExistence type="predicted"/>
<dbReference type="EMBL" id="JASDCQ010000001">
    <property type="protein sequence ID" value="MDN3426206.1"/>
    <property type="molecule type" value="Genomic_DNA"/>
</dbReference>
<keyword evidence="2" id="KW-1185">Reference proteome</keyword>